<comment type="caution">
    <text evidence="2">The sequence shown here is derived from an EMBL/GenBank/DDBJ whole genome shotgun (WGS) entry which is preliminary data.</text>
</comment>
<feature type="compositionally biased region" description="Acidic residues" evidence="1">
    <location>
        <begin position="142"/>
        <end position="152"/>
    </location>
</feature>
<keyword evidence="3" id="KW-1185">Reference proteome</keyword>
<evidence type="ECO:0000313" key="2">
    <source>
        <dbReference type="EMBL" id="KAG7158331.1"/>
    </source>
</evidence>
<proteinExistence type="predicted"/>
<evidence type="ECO:0000256" key="1">
    <source>
        <dbReference type="SAM" id="MobiDB-lite"/>
    </source>
</evidence>
<protein>
    <submittedName>
        <fullName evidence="2">Uncharacterized protein</fullName>
    </submittedName>
</protein>
<reference evidence="2" key="1">
    <citation type="journal article" date="2021" name="Sci. Adv.">
        <title>The American lobster genome reveals insights on longevity, neural, and immune adaptations.</title>
        <authorList>
            <person name="Polinski J.M."/>
            <person name="Zimin A.V."/>
            <person name="Clark K.F."/>
            <person name="Kohn A.B."/>
            <person name="Sadowski N."/>
            <person name="Timp W."/>
            <person name="Ptitsyn A."/>
            <person name="Khanna P."/>
            <person name="Romanova D.Y."/>
            <person name="Williams P."/>
            <person name="Greenwood S.J."/>
            <person name="Moroz L.L."/>
            <person name="Walt D.R."/>
            <person name="Bodnar A.G."/>
        </authorList>
    </citation>
    <scope>NUCLEOTIDE SEQUENCE</scope>
    <source>
        <strain evidence="2">GMGI-L3</strain>
    </source>
</reference>
<dbReference type="EMBL" id="JAHLQT010035566">
    <property type="protein sequence ID" value="KAG7158331.1"/>
    <property type="molecule type" value="Genomic_DNA"/>
</dbReference>
<accession>A0A8J5MNT1</accession>
<evidence type="ECO:0000313" key="3">
    <source>
        <dbReference type="Proteomes" id="UP000747542"/>
    </source>
</evidence>
<name>A0A8J5MNT1_HOMAM</name>
<gene>
    <name evidence="2" type="ORF">Hamer_G008982</name>
</gene>
<sequence length="165" mass="18162">MSSSFEINSGGSSPRRLRCSAWLTHSLRLHSSSWLTCNPATPAPPGVPSTSTITVTAFWKNYNILQAVNFFVKAWGNTTKATVGHAWLALLPQLKSAEMKRQQPAELMNQMLETVRSIPAPGFQEVTREDLEELMQENNTNDVEDLPEDEEGGEKGDAVSDVGET</sequence>
<feature type="region of interest" description="Disordered" evidence="1">
    <location>
        <begin position="129"/>
        <end position="165"/>
    </location>
</feature>
<organism evidence="2 3">
    <name type="scientific">Homarus americanus</name>
    <name type="common">American lobster</name>
    <dbReference type="NCBI Taxonomy" id="6706"/>
    <lineage>
        <taxon>Eukaryota</taxon>
        <taxon>Metazoa</taxon>
        <taxon>Ecdysozoa</taxon>
        <taxon>Arthropoda</taxon>
        <taxon>Crustacea</taxon>
        <taxon>Multicrustacea</taxon>
        <taxon>Malacostraca</taxon>
        <taxon>Eumalacostraca</taxon>
        <taxon>Eucarida</taxon>
        <taxon>Decapoda</taxon>
        <taxon>Pleocyemata</taxon>
        <taxon>Astacidea</taxon>
        <taxon>Nephropoidea</taxon>
        <taxon>Nephropidae</taxon>
        <taxon>Homarus</taxon>
    </lineage>
</organism>
<dbReference type="AlphaFoldDB" id="A0A8J5MNT1"/>
<dbReference type="Proteomes" id="UP000747542">
    <property type="component" value="Unassembled WGS sequence"/>
</dbReference>